<organism evidence="1 2">
    <name type="scientific">Geotrichum galactomycetum</name>
    <dbReference type="NCBI Taxonomy" id="27317"/>
    <lineage>
        <taxon>Eukaryota</taxon>
        <taxon>Fungi</taxon>
        <taxon>Dikarya</taxon>
        <taxon>Ascomycota</taxon>
        <taxon>Saccharomycotina</taxon>
        <taxon>Dipodascomycetes</taxon>
        <taxon>Dipodascales</taxon>
        <taxon>Dipodascaceae</taxon>
        <taxon>Geotrichum</taxon>
    </lineage>
</organism>
<protein>
    <submittedName>
        <fullName evidence="1">Uncharacterized protein</fullName>
    </submittedName>
</protein>
<evidence type="ECO:0000313" key="2">
    <source>
        <dbReference type="Proteomes" id="UP000744676"/>
    </source>
</evidence>
<comment type="caution">
    <text evidence="1">The sequence shown here is derived from an EMBL/GenBank/DDBJ whole genome shotgun (WGS) entry which is preliminary data.</text>
</comment>
<sequence>MNSQHLQQLMEERQKAVSHEDEEDVSEDEEQLVLQQRIEALQSQQQRIEALQSQQQQFLNTQQQQQQPHSLMPPLQFSQQQPYQTSPSKYAAPTSHSRTNSSHSRSNSSPGGGHHRRHSLVLSEAKRAAAIAQSSSPKSSSPSPISRNISSGSNSGSGFRFPSISPDNSSSPISYSPQQQSQPSSSSPRSHNRSNSRNFDSNWRQSTEFQPQFSPGHKTRGSVSRKQLFNIYIPLENISQLLNEGRLVTGTLRVNKKNRSDAYVSTNVLDADIFICGSKDRNRALEGDLVAVELLDVDEVWDSKREKEEKKKRKDNTEACGGASSTAGSTAASGTGLRRKGSLKQRPVQKKNDDVEVEGQSLLLVEEEALTDEVKPLYAGHIVAIISRTPNQTFSGTLGLLRPSSQATKEKQEAERKEKFPQQQQQQESTPISRPKIVWFKPTDKRVPLIAIPTEQAPPDFVENSEKYLSQIFVANIKRWPETSLHPFGNIVDRLGSSEDDNTRIEAMLRDNNFGPSEFPESVISQVPSLETLEKIVDASKFGKRDFLNEVVVGYAARTDLVEEAIHIKKLSNEYMELGVHIVDVSRYITPKSPLDVEASKRGASAFLRNRTYSMLPEDFNRNISFQVGRKSLAFSIICKLEIQSTRVVETWIGESIIQPQNVITFDEMEKVLLDKENSVLAFNKDYIRMLSLISDKFRKQRLKLDPGVANLPPLGLLNYIEDEPINVRSNIFEGDLVSSIIDEINIQVNTVVAYRIYEVLGPHSFLRKQNEPNPHKLRTFLESANNLNMHIDISSSASIQASILDTHDDSLRKALEALLYKSMNRARYYVAGKNDSLGFGHYFLNLPLYTHFTSPLRNYADLIVHRQLRTVLIGGKYEVDDIDYLSEMADFCTFKKDCAKNAQEQSVHLEICQDIDKRTVNTGQLVMDGIVIQVYESAFDVLIPGYGVEKRVHGDQLPLRKAEFDKHTRLLELYWERGVDSATFVPEFENKTAGSAGPSRTSSIQSRRRVRASSAASALAQEQGGLEKQLAKLKLVGDDKQVLAPYFENVVTRDDGVQEIRVVYAGAVLMYSIRKRKFAYHRKSLITAFISIAAVLMPLIFFILDLAEYWITGWSEFIRWVSDAAASVVVWEWIDVIEKLEHEEQKNGVLGRQIYEENDIDLRNKTKTSTTNIDTGNGSDGEAPGEGGVSSGMNSTEHTGHMISKRYNRRNFFSLFNQGVGNTWVVSRASSAASASTSYGGEIRLSTLGPSSRPTPTTNNDTSSRPVTISPIHPNQHHHQPPQQYHQLQNLPQHAPGLSPTPEGMVAPSPGEGTPPVLPMVRHIHPMRRSIKRPVPSHSSSSVPSTPTDMTNRTDPMDATIAVTMAGSSSAENTEAPGASGSDNSNNSHALAATSNDNDPRNDNDHDDGDDDDDDDEYTILRSGPVEAPPSFEPNPGFSVGDYWDDKQR</sequence>
<dbReference type="EMBL" id="QVQA01000017">
    <property type="protein sequence ID" value="KAF5100837.1"/>
    <property type="molecule type" value="Genomic_DNA"/>
</dbReference>
<reference evidence="1 2" key="1">
    <citation type="journal article" date="2020" name="Front. Microbiol.">
        <title>Phenotypic and Genetic Characterization of the Cheese Ripening Yeast Geotrichum candidum.</title>
        <authorList>
            <person name="Perkins V."/>
            <person name="Vignola S."/>
            <person name="Lessard M.H."/>
            <person name="Plante P.L."/>
            <person name="Corbeil J."/>
            <person name="Dugat-Bony E."/>
            <person name="Frenette M."/>
            <person name="Labrie S."/>
        </authorList>
    </citation>
    <scope>NUCLEOTIDE SEQUENCE [LARGE SCALE GENOMIC DNA]</scope>
    <source>
        <strain evidence="1 2">LMA-1147</strain>
    </source>
</reference>
<evidence type="ECO:0000313" key="1">
    <source>
        <dbReference type="EMBL" id="KAF5100837.1"/>
    </source>
</evidence>
<keyword evidence="2" id="KW-1185">Reference proteome</keyword>
<dbReference type="Proteomes" id="UP000744676">
    <property type="component" value="Unassembled WGS sequence"/>
</dbReference>
<name>A0ACB6V809_9ASCO</name>
<gene>
    <name evidence="1" type="ORF">D0Z00_001106</name>
</gene>
<accession>A0ACB6V809</accession>
<proteinExistence type="predicted"/>